<dbReference type="STRING" id="1198114.AciX9_0656"/>
<dbReference type="Proteomes" id="UP000000343">
    <property type="component" value="Chromosome"/>
</dbReference>
<name>E8WZR6_GRATM</name>
<dbReference type="PANTHER" id="PTHR18895:SF74">
    <property type="entry name" value="MTRF1L RELEASE FACTOR GLUTAMINE METHYLTRANSFERASE"/>
    <property type="match status" value="1"/>
</dbReference>
<dbReference type="EMBL" id="CP002480">
    <property type="protein sequence ID" value="ADW67727.1"/>
    <property type="molecule type" value="Genomic_DNA"/>
</dbReference>
<dbReference type="Pfam" id="PF17827">
    <property type="entry name" value="PrmC_N"/>
    <property type="match status" value="1"/>
</dbReference>
<dbReference type="SUPFAM" id="SSF53335">
    <property type="entry name" value="S-adenosyl-L-methionine-dependent methyltransferases"/>
    <property type="match status" value="1"/>
</dbReference>
<dbReference type="HAMAP" id="MF_02126">
    <property type="entry name" value="RF_methyltr_PrmC"/>
    <property type="match status" value="1"/>
</dbReference>
<organism evidence="9">
    <name type="scientific">Granulicella tundricola (strain ATCC BAA-1859 / DSM 23138 / MP5ACTX9)</name>
    <dbReference type="NCBI Taxonomy" id="1198114"/>
    <lineage>
        <taxon>Bacteria</taxon>
        <taxon>Pseudomonadati</taxon>
        <taxon>Acidobacteriota</taxon>
        <taxon>Terriglobia</taxon>
        <taxon>Terriglobales</taxon>
        <taxon>Acidobacteriaceae</taxon>
        <taxon>Granulicella</taxon>
    </lineage>
</organism>
<evidence type="ECO:0000259" key="6">
    <source>
        <dbReference type="Pfam" id="PF05175"/>
    </source>
</evidence>
<dbReference type="InterPro" id="IPR004556">
    <property type="entry name" value="HemK-like"/>
</dbReference>
<dbReference type="InterPro" id="IPR029063">
    <property type="entry name" value="SAM-dependent_MTases_sf"/>
</dbReference>
<sequence>MTALEALTRATDQLSAHPDLRPSALADAAILLTHTLGIDSTTLRAHPERPIDRDQQAVYQRAIERRLTFEPIQYILGTQEFYGLPFRVTPAVLIPRPETEHLVEAVAARVPHNRPVRILDVGTGSGAIAIALAHLLPHAHITALDISPEAIEIAQENARTNHLAARIDFQQSDLFTAVTKGPPFAAIVSNPPYIPLSDSESLHPQVRDYEPHQALFSGPTGFEVYERLIIQAPSLLLPNGLIALEIGQGQQPRMAELLRFWRSVEFLPDLQQIPRVALARRR</sequence>
<feature type="binding site" evidence="5">
    <location>
        <position position="145"/>
    </location>
    <ligand>
        <name>S-adenosyl-L-methionine</name>
        <dbReference type="ChEBI" id="CHEBI:59789"/>
    </ligand>
</feature>
<dbReference type="InterPro" id="IPR019874">
    <property type="entry name" value="RF_methyltr_PrmC"/>
</dbReference>
<protein>
    <recommendedName>
        <fullName evidence="5">Release factor glutamine methyltransferase</fullName>
        <shortName evidence="5">RF MTase</shortName>
        <ecNumber evidence="5">2.1.1.297</ecNumber>
    </recommendedName>
    <alternativeName>
        <fullName evidence="5">N5-glutamine methyltransferase PrmC</fullName>
    </alternativeName>
    <alternativeName>
        <fullName evidence="5">Protein-(glutamine-N5) MTase PrmC</fullName>
    </alternativeName>
    <alternativeName>
        <fullName evidence="5">Protein-glutamine N-methyltransferase PrmC</fullName>
    </alternativeName>
</protein>
<comment type="caution">
    <text evidence="5">Lacks conserved residue(s) required for the propagation of feature annotation.</text>
</comment>
<feature type="binding site" evidence="5">
    <location>
        <begin position="190"/>
        <end position="193"/>
    </location>
    <ligand>
        <name>substrate</name>
    </ligand>
</feature>
<proteinExistence type="inferred from homology"/>
<accession>E8WZR6</accession>
<evidence type="ECO:0000256" key="1">
    <source>
        <dbReference type="ARBA" id="ARBA00022603"/>
    </source>
</evidence>
<dbReference type="InterPro" id="IPR007848">
    <property type="entry name" value="Small_mtfrase_dom"/>
</dbReference>
<evidence type="ECO:0000256" key="4">
    <source>
        <dbReference type="ARBA" id="ARBA00048391"/>
    </source>
</evidence>
<comment type="function">
    <text evidence="5">Methylates the class 1 translation termination release factors RF1/PrfA and RF2/PrfB on the glutamine residue of the universally conserved GGQ motif.</text>
</comment>
<evidence type="ECO:0000313" key="8">
    <source>
        <dbReference type="EMBL" id="ADW67727.1"/>
    </source>
</evidence>
<dbReference type="GO" id="GO:0003676">
    <property type="term" value="F:nucleic acid binding"/>
    <property type="evidence" value="ECO:0007669"/>
    <property type="project" value="InterPro"/>
</dbReference>
<dbReference type="CDD" id="cd02440">
    <property type="entry name" value="AdoMet_MTases"/>
    <property type="match status" value="1"/>
</dbReference>
<evidence type="ECO:0000256" key="2">
    <source>
        <dbReference type="ARBA" id="ARBA00022679"/>
    </source>
</evidence>
<feature type="binding site" evidence="5">
    <location>
        <begin position="122"/>
        <end position="126"/>
    </location>
    <ligand>
        <name>S-adenosyl-L-methionine</name>
        <dbReference type="ChEBI" id="CHEBI:59789"/>
    </ligand>
</feature>
<comment type="similarity">
    <text evidence="5">Belongs to the protein N5-glutamine methyltransferase family. PrmC subfamily.</text>
</comment>
<dbReference type="NCBIfam" id="TIGR03534">
    <property type="entry name" value="RF_mod_PrmC"/>
    <property type="match status" value="1"/>
</dbReference>
<dbReference type="InterPro" id="IPR050320">
    <property type="entry name" value="N5-glutamine_MTase"/>
</dbReference>
<keyword evidence="3 5" id="KW-0949">S-adenosyl-L-methionine</keyword>
<feature type="domain" description="Release factor glutamine methyltransferase N-terminal" evidence="7">
    <location>
        <begin position="5"/>
        <end position="77"/>
    </location>
</feature>
<evidence type="ECO:0000256" key="3">
    <source>
        <dbReference type="ARBA" id="ARBA00022691"/>
    </source>
</evidence>
<dbReference type="InterPro" id="IPR002052">
    <property type="entry name" value="DNA_methylase_N6_adenine_CS"/>
</dbReference>
<comment type="catalytic activity">
    <reaction evidence="4 5">
        <text>L-glutaminyl-[peptide chain release factor] + S-adenosyl-L-methionine = N(5)-methyl-L-glutaminyl-[peptide chain release factor] + S-adenosyl-L-homocysteine + H(+)</text>
        <dbReference type="Rhea" id="RHEA:42896"/>
        <dbReference type="Rhea" id="RHEA-COMP:10271"/>
        <dbReference type="Rhea" id="RHEA-COMP:10272"/>
        <dbReference type="ChEBI" id="CHEBI:15378"/>
        <dbReference type="ChEBI" id="CHEBI:30011"/>
        <dbReference type="ChEBI" id="CHEBI:57856"/>
        <dbReference type="ChEBI" id="CHEBI:59789"/>
        <dbReference type="ChEBI" id="CHEBI:61891"/>
        <dbReference type="EC" id="2.1.1.297"/>
    </reaction>
</comment>
<evidence type="ECO:0000256" key="5">
    <source>
        <dbReference type="HAMAP-Rule" id="MF_02126"/>
    </source>
</evidence>
<dbReference type="HOGENOM" id="CLU_018398_3_1_0"/>
<dbReference type="KEGG" id="acm:AciX9_0656"/>
<dbReference type="Gene3D" id="3.40.50.150">
    <property type="entry name" value="Vaccinia Virus protein VP39"/>
    <property type="match status" value="1"/>
</dbReference>
<dbReference type="InterPro" id="IPR040758">
    <property type="entry name" value="PrmC_N"/>
</dbReference>
<dbReference type="RefSeq" id="WP_013579055.1">
    <property type="nucleotide sequence ID" value="NC_015064.1"/>
</dbReference>
<dbReference type="OrthoDB" id="9800643at2"/>
<reference evidence="9" key="1">
    <citation type="submission" date="2011-01" db="EMBL/GenBank/DDBJ databases">
        <title>Complete sequence of chromosome of Acidobacterium sp. MP5ACTX9.</title>
        <authorList>
            <consortium name="US DOE Joint Genome Institute"/>
            <person name="Lucas S."/>
            <person name="Copeland A."/>
            <person name="Lapidus A."/>
            <person name="Cheng J.-F."/>
            <person name="Goodwin L."/>
            <person name="Pitluck S."/>
            <person name="Teshima H."/>
            <person name="Detter J.C."/>
            <person name="Han C."/>
            <person name="Tapia R."/>
            <person name="Land M."/>
            <person name="Hauser L."/>
            <person name="Kyrpides N."/>
            <person name="Ivanova N."/>
            <person name="Ovchinnikova G."/>
            <person name="Pagani I."/>
            <person name="Rawat S.R."/>
            <person name="Mannisto M."/>
            <person name="Haggblom M.M."/>
            <person name="Woyke T."/>
        </authorList>
    </citation>
    <scope>NUCLEOTIDE SEQUENCE [LARGE SCALE GENOMIC DNA]</scope>
    <source>
        <strain evidence="9">MP5ACTX9</strain>
    </source>
</reference>
<dbReference type="GO" id="GO:0102559">
    <property type="term" value="F:peptide chain release factor N(5)-glutamine methyltransferase activity"/>
    <property type="evidence" value="ECO:0007669"/>
    <property type="project" value="UniProtKB-EC"/>
</dbReference>
<dbReference type="PANTHER" id="PTHR18895">
    <property type="entry name" value="HEMK METHYLTRANSFERASE"/>
    <property type="match status" value="1"/>
</dbReference>
<dbReference type="eggNOG" id="COG2890">
    <property type="taxonomic scope" value="Bacteria"/>
</dbReference>
<evidence type="ECO:0000313" key="9">
    <source>
        <dbReference type="Proteomes" id="UP000000343"/>
    </source>
</evidence>
<keyword evidence="2 5" id="KW-0808">Transferase</keyword>
<keyword evidence="9" id="KW-1185">Reference proteome</keyword>
<evidence type="ECO:0000259" key="7">
    <source>
        <dbReference type="Pfam" id="PF17827"/>
    </source>
</evidence>
<dbReference type="PROSITE" id="PS00092">
    <property type="entry name" value="N6_MTASE"/>
    <property type="match status" value="1"/>
</dbReference>
<dbReference type="PaxDb" id="1198114-AciX9_0656"/>
<gene>
    <name evidence="5" type="primary">prmC</name>
    <name evidence="8" type="ordered locus">AciX9_0656</name>
</gene>
<dbReference type="EC" id="2.1.1.297" evidence="5"/>
<keyword evidence="1 5" id="KW-0489">Methyltransferase</keyword>
<feature type="domain" description="Methyltransferase small" evidence="6">
    <location>
        <begin position="110"/>
        <end position="193"/>
    </location>
</feature>
<feature type="binding site" evidence="5">
    <location>
        <position position="190"/>
    </location>
    <ligand>
        <name>S-adenosyl-L-methionine</name>
        <dbReference type="ChEBI" id="CHEBI:59789"/>
    </ligand>
</feature>
<dbReference type="GO" id="GO:0032259">
    <property type="term" value="P:methylation"/>
    <property type="evidence" value="ECO:0007669"/>
    <property type="project" value="UniProtKB-KW"/>
</dbReference>
<dbReference type="NCBIfam" id="TIGR00536">
    <property type="entry name" value="hemK_fam"/>
    <property type="match status" value="1"/>
</dbReference>
<dbReference type="AlphaFoldDB" id="E8WZR6"/>
<dbReference type="Pfam" id="PF05175">
    <property type="entry name" value="MTS"/>
    <property type="match status" value="1"/>
</dbReference>
<dbReference type="Gene3D" id="1.10.8.10">
    <property type="entry name" value="DNA helicase RuvA subunit, C-terminal domain"/>
    <property type="match status" value="1"/>
</dbReference>